<organism evidence="2 3">
    <name type="scientific">Coemansia spiralis</name>
    <dbReference type="NCBI Taxonomy" id="417178"/>
    <lineage>
        <taxon>Eukaryota</taxon>
        <taxon>Fungi</taxon>
        <taxon>Fungi incertae sedis</taxon>
        <taxon>Zoopagomycota</taxon>
        <taxon>Kickxellomycotina</taxon>
        <taxon>Kickxellomycetes</taxon>
        <taxon>Kickxellales</taxon>
        <taxon>Kickxellaceae</taxon>
        <taxon>Coemansia</taxon>
    </lineage>
</organism>
<evidence type="ECO:0000313" key="3">
    <source>
        <dbReference type="Proteomes" id="UP001151518"/>
    </source>
</evidence>
<dbReference type="PANTHER" id="PTHR31896:SF64">
    <property type="entry name" value="TRICHOTHECENE 3-O-ACETYLTRANSFERASE"/>
    <property type="match status" value="1"/>
</dbReference>
<dbReference type="PANTHER" id="PTHR31896">
    <property type="entry name" value="FAMILY REGULATORY PROTEIN, PUTATIVE (AFU_ORTHOLOGUE AFUA_3G14730)-RELATED"/>
    <property type="match status" value="1"/>
</dbReference>
<dbReference type="Pfam" id="PF02458">
    <property type="entry name" value="Transferase"/>
    <property type="match status" value="1"/>
</dbReference>
<proteinExistence type="predicted"/>
<evidence type="ECO:0000313" key="2">
    <source>
        <dbReference type="EMBL" id="KAJ2674601.1"/>
    </source>
</evidence>
<dbReference type="InterPro" id="IPR051283">
    <property type="entry name" value="Sec_Metabolite_Acyltrans"/>
</dbReference>
<protein>
    <submittedName>
        <fullName evidence="2">Uncharacterized protein</fullName>
    </submittedName>
</protein>
<dbReference type="Gene3D" id="3.30.559.10">
    <property type="entry name" value="Chloramphenicol acetyltransferase-like domain"/>
    <property type="match status" value="2"/>
</dbReference>
<gene>
    <name evidence="2" type="ORF">GGI25_004252</name>
</gene>
<comment type="caution">
    <text evidence="2">The sequence shown here is derived from an EMBL/GenBank/DDBJ whole genome shotgun (WGS) entry which is preliminary data.</text>
</comment>
<dbReference type="EMBL" id="JANBTW010000055">
    <property type="protein sequence ID" value="KAJ2674601.1"/>
    <property type="molecule type" value="Genomic_DNA"/>
</dbReference>
<dbReference type="AlphaFoldDB" id="A0A9W8G4S9"/>
<keyword evidence="1" id="KW-0808">Transferase</keyword>
<reference evidence="2" key="1">
    <citation type="submission" date="2022-07" db="EMBL/GenBank/DDBJ databases">
        <title>Phylogenomic reconstructions and comparative analyses of Kickxellomycotina fungi.</title>
        <authorList>
            <person name="Reynolds N.K."/>
            <person name="Stajich J.E."/>
            <person name="Barry K."/>
            <person name="Grigoriev I.V."/>
            <person name="Crous P."/>
            <person name="Smith M.E."/>
        </authorList>
    </citation>
    <scope>NUCLEOTIDE SEQUENCE</scope>
    <source>
        <strain evidence="2">NRRL 3115</strain>
    </source>
</reference>
<evidence type="ECO:0000256" key="1">
    <source>
        <dbReference type="ARBA" id="ARBA00022679"/>
    </source>
</evidence>
<dbReference type="Proteomes" id="UP001151518">
    <property type="component" value="Unassembled WGS sequence"/>
</dbReference>
<accession>A0A9W8G4S9</accession>
<sequence>MANNSVNSDEHRYSITNNISYLYQVYCSYLILFKNEDECASFLSSKLLKQGLNILARKYYQPISGWFDICGDEIDVVYYNSKFNDPPFSTQVLDMNYNTLAQHVDASNIELLAPKSPSPLITPDNSDIPMLLVKASYLNSNEGMVIGVSYHHSLMDGSAFWYFMNNWAHICKLLHVHGPHYSDFSIPYPVSFEFPSIGKLHDPTCSFEHTEYELVDASDCIRQFAPGLETTKEIRLHISVEQQQEIRQSARANDVSFTAMLCAMFWKETNRLRIKAKPAIASEMSLYTCAVNPRPQLGLLSNLCASPVMNMAAKKVVGEIAQLELSEVAQIVHNTIRRCNAEYTYSSTNFLLAQRKKELEAKRNGQNGKEAMLVYILPMALKCTVSSSRTFPIYQLDFGFGKPEYVRPPFLPYDGCMRIWPTPESFSSAECKLVNEAPIEIYITQPDYVDLSESPLLRPFFVRT</sequence>
<dbReference type="InterPro" id="IPR023213">
    <property type="entry name" value="CAT-like_dom_sf"/>
</dbReference>
<dbReference type="OrthoDB" id="1862401at2759"/>
<dbReference type="GO" id="GO:0016740">
    <property type="term" value="F:transferase activity"/>
    <property type="evidence" value="ECO:0007669"/>
    <property type="project" value="UniProtKB-KW"/>
</dbReference>
<name>A0A9W8G4S9_9FUNG</name>